<reference evidence="2 3" key="1">
    <citation type="journal article" date="2018" name="Biotechnol. Biofuels">
        <title>Integrative visual omics of the white-rot fungus Polyporus brumalis exposes the biotechnological potential of its oxidative enzymes for delignifying raw plant biomass.</title>
        <authorList>
            <person name="Miyauchi S."/>
            <person name="Rancon A."/>
            <person name="Drula E."/>
            <person name="Hage H."/>
            <person name="Chaduli D."/>
            <person name="Favel A."/>
            <person name="Grisel S."/>
            <person name="Henrissat B."/>
            <person name="Herpoel-Gimbert I."/>
            <person name="Ruiz-Duenas F.J."/>
            <person name="Chevret D."/>
            <person name="Hainaut M."/>
            <person name="Lin J."/>
            <person name="Wang M."/>
            <person name="Pangilinan J."/>
            <person name="Lipzen A."/>
            <person name="Lesage-Meessen L."/>
            <person name="Navarro D."/>
            <person name="Riley R."/>
            <person name="Grigoriev I.V."/>
            <person name="Zhou S."/>
            <person name="Raouche S."/>
            <person name="Rosso M.N."/>
        </authorList>
    </citation>
    <scope>NUCLEOTIDE SEQUENCE [LARGE SCALE GENOMIC DNA]</scope>
    <source>
        <strain evidence="2 3">BRFM 1820</strain>
    </source>
</reference>
<organism evidence="2 3">
    <name type="scientific">Lentinus brumalis</name>
    <dbReference type="NCBI Taxonomy" id="2498619"/>
    <lineage>
        <taxon>Eukaryota</taxon>
        <taxon>Fungi</taxon>
        <taxon>Dikarya</taxon>
        <taxon>Basidiomycota</taxon>
        <taxon>Agaricomycotina</taxon>
        <taxon>Agaricomycetes</taxon>
        <taxon>Polyporales</taxon>
        <taxon>Polyporaceae</taxon>
        <taxon>Lentinus</taxon>
    </lineage>
</organism>
<evidence type="ECO:0000256" key="1">
    <source>
        <dbReference type="SAM" id="MobiDB-lite"/>
    </source>
</evidence>
<sequence>MTGEDTVVQQTEVLGPDHEDAEAPPHLHGEVQGAPADTTTELQALHAIPAAHADDAPLPDMWDDGTSNAGSEDEAGGDLDAEEGGIDLAIWWQMVEDWEEEVAAWCGRVDDLGEHVQALRQSLQDIEGADDHRDVQDTIQGGD</sequence>
<keyword evidence="3" id="KW-1185">Reference proteome</keyword>
<feature type="compositionally biased region" description="Acidic residues" evidence="1">
    <location>
        <begin position="71"/>
        <end position="83"/>
    </location>
</feature>
<evidence type="ECO:0000313" key="3">
    <source>
        <dbReference type="Proteomes" id="UP000256964"/>
    </source>
</evidence>
<dbReference type="Proteomes" id="UP000256964">
    <property type="component" value="Unassembled WGS sequence"/>
</dbReference>
<proteinExistence type="predicted"/>
<dbReference type="EMBL" id="KZ857975">
    <property type="protein sequence ID" value="RDX39368.1"/>
    <property type="molecule type" value="Genomic_DNA"/>
</dbReference>
<protein>
    <submittedName>
        <fullName evidence="2">Uncharacterized protein</fullName>
    </submittedName>
</protein>
<name>A0A371CGG0_9APHY</name>
<evidence type="ECO:0000313" key="2">
    <source>
        <dbReference type="EMBL" id="RDX39368.1"/>
    </source>
</evidence>
<gene>
    <name evidence="2" type="ORF">OH76DRAFT_1491259</name>
</gene>
<feature type="region of interest" description="Disordered" evidence="1">
    <location>
        <begin position="1"/>
        <end position="83"/>
    </location>
</feature>
<feature type="compositionally biased region" description="Basic and acidic residues" evidence="1">
    <location>
        <begin position="15"/>
        <end position="29"/>
    </location>
</feature>
<accession>A0A371CGG0</accession>
<dbReference type="AlphaFoldDB" id="A0A371CGG0"/>
<feature type="compositionally biased region" description="Low complexity" evidence="1">
    <location>
        <begin position="44"/>
        <end position="60"/>
    </location>
</feature>